<gene>
    <name evidence="10" type="primary">LOC108626625</name>
</gene>
<proteinExistence type="inferred from homology"/>
<dbReference type="GO" id="GO:0061617">
    <property type="term" value="C:MICOS complex"/>
    <property type="evidence" value="ECO:0007669"/>
    <property type="project" value="UniProtKB-UniRule"/>
</dbReference>
<keyword evidence="9" id="KW-1185">Reference proteome</keyword>
<keyword evidence="3" id="KW-0812">Transmembrane</keyword>
<dbReference type="RefSeq" id="XP_017882895.1">
    <property type="nucleotide sequence ID" value="XM_018027406.2"/>
</dbReference>
<dbReference type="AlphaFoldDB" id="A0AAJ7J307"/>
<evidence type="ECO:0000256" key="7">
    <source>
        <dbReference type="ARBA" id="ARBA00023136"/>
    </source>
</evidence>
<dbReference type="GeneID" id="108626625"/>
<evidence type="ECO:0000256" key="5">
    <source>
        <dbReference type="ARBA" id="ARBA00022989"/>
    </source>
</evidence>
<evidence type="ECO:0000256" key="1">
    <source>
        <dbReference type="ARBA" id="ARBA00004434"/>
    </source>
</evidence>
<organism evidence="9 10">
    <name type="scientific">Ceratina calcarata</name>
    <dbReference type="NCBI Taxonomy" id="156304"/>
    <lineage>
        <taxon>Eukaryota</taxon>
        <taxon>Metazoa</taxon>
        <taxon>Ecdysozoa</taxon>
        <taxon>Arthropoda</taxon>
        <taxon>Hexapoda</taxon>
        <taxon>Insecta</taxon>
        <taxon>Pterygota</taxon>
        <taxon>Neoptera</taxon>
        <taxon>Endopterygota</taxon>
        <taxon>Hymenoptera</taxon>
        <taxon>Apocrita</taxon>
        <taxon>Aculeata</taxon>
        <taxon>Apoidea</taxon>
        <taxon>Anthophila</taxon>
        <taxon>Apidae</taxon>
        <taxon>Ceratina</taxon>
        <taxon>Zadontomerus</taxon>
    </lineage>
</organism>
<evidence type="ECO:0000256" key="4">
    <source>
        <dbReference type="ARBA" id="ARBA00022792"/>
    </source>
</evidence>
<reference evidence="10" key="1">
    <citation type="submission" date="2025-08" db="UniProtKB">
        <authorList>
            <consortium name="RefSeq"/>
        </authorList>
    </citation>
    <scope>IDENTIFICATION</scope>
    <source>
        <tissue evidence="10">Whole body</tissue>
    </source>
</reference>
<dbReference type="Proteomes" id="UP000694925">
    <property type="component" value="Unplaced"/>
</dbReference>
<comment type="similarity">
    <text evidence="2 8">Belongs to the MICOS complex subunit Mic13 family.</text>
</comment>
<dbReference type="InterPro" id="IPR026769">
    <property type="entry name" value="Mic13"/>
</dbReference>
<keyword evidence="6 8" id="KW-0496">Mitochondrion</keyword>
<keyword evidence="4 8" id="KW-0999">Mitochondrion inner membrane</keyword>
<dbReference type="GO" id="GO:0044284">
    <property type="term" value="C:mitochondrial crista junction"/>
    <property type="evidence" value="ECO:0007669"/>
    <property type="project" value="TreeGrafter"/>
</dbReference>
<evidence type="ECO:0000256" key="2">
    <source>
        <dbReference type="ARBA" id="ARBA00006771"/>
    </source>
</evidence>
<comment type="function">
    <text evidence="8">Component of the MICOS complex, a large protein complex of the mitochondrial inner membrane that plays crucial roles in the maintenance of crista junctions, inner membrane architecture, and formation of contact sites to the outer membrane.</text>
</comment>
<accession>A0AAJ7J307</accession>
<dbReference type="GO" id="GO:0042407">
    <property type="term" value="P:cristae formation"/>
    <property type="evidence" value="ECO:0007669"/>
    <property type="project" value="TreeGrafter"/>
</dbReference>
<dbReference type="PANTHER" id="PTHR31816:SF3">
    <property type="entry name" value="MICOS COMPLEX SUBUNIT MIC13"/>
    <property type="match status" value="1"/>
</dbReference>
<keyword evidence="7" id="KW-0472">Membrane</keyword>
<evidence type="ECO:0000313" key="10">
    <source>
        <dbReference type="RefSeq" id="XP_017882895.1"/>
    </source>
</evidence>
<dbReference type="KEGG" id="ccal:108626625"/>
<dbReference type="PANTHER" id="PTHR31816">
    <property type="entry name" value="MICOS COMPLEX SUBUNIT MIC13"/>
    <property type="match status" value="1"/>
</dbReference>
<evidence type="ECO:0000256" key="8">
    <source>
        <dbReference type="RuleBase" id="RU363009"/>
    </source>
</evidence>
<name>A0AAJ7J307_9HYME</name>
<keyword evidence="5" id="KW-1133">Transmembrane helix</keyword>
<dbReference type="Pfam" id="PF15884">
    <property type="entry name" value="QIL1"/>
    <property type="match status" value="1"/>
</dbReference>
<comment type="subunit">
    <text evidence="8">Component of the mitochondrial contact site and cristae organizing system (MICOS) complex.</text>
</comment>
<sequence length="115" mass="12821">MTVLLRFVIKSTIVGGVVYYTYQEGLWSKSEETAKLYRKLYSTLAPYVKDNIPEEITKEVSQLPSVSDVSSLAKTSWNNGVIATMGFLADLPTHTSNGASSLYKTVEKYMKDLNV</sequence>
<evidence type="ECO:0000256" key="6">
    <source>
        <dbReference type="ARBA" id="ARBA00023128"/>
    </source>
</evidence>
<comment type="subcellular location">
    <subcellularLocation>
        <location evidence="1 8">Mitochondrion inner membrane</location>
        <topology evidence="1 8">Single-pass membrane protein</topology>
    </subcellularLocation>
</comment>
<evidence type="ECO:0000313" key="9">
    <source>
        <dbReference type="Proteomes" id="UP000694925"/>
    </source>
</evidence>
<protein>
    <recommendedName>
        <fullName evidence="8">MICOS complex subunit MIC13</fullName>
    </recommendedName>
</protein>
<evidence type="ECO:0000256" key="3">
    <source>
        <dbReference type="ARBA" id="ARBA00022692"/>
    </source>
</evidence>